<dbReference type="PROSITE" id="PS00598">
    <property type="entry name" value="CHROMO_1"/>
    <property type="match status" value="1"/>
</dbReference>
<dbReference type="GeneTree" id="ENSGT00940000160081"/>
<comment type="subcellular location">
    <subcellularLocation>
        <location evidence="1">Nucleus</location>
    </subcellularLocation>
</comment>
<evidence type="ECO:0000256" key="4">
    <source>
        <dbReference type="ARBA" id="ARBA00023163"/>
    </source>
</evidence>
<dbReference type="InterPro" id="IPR023780">
    <property type="entry name" value="Chromo_domain"/>
</dbReference>
<dbReference type="InterPro" id="IPR000953">
    <property type="entry name" value="Chromo/chromo_shadow_dom"/>
</dbReference>
<evidence type="ECO:0000256" key="5">
    <source>
        <dbReference type="ARBA" id="ARBA00023242"/>
    </source>
</evidence>
<proteinExistence type="predicted"/>
<keyword evidence="9" id="KW-1185">Reference proteome</keyword>
<evidence type="ECO:0000313" key="8">
    <source>
        <dbReference type="Ensembl" id="ENSEBUP00000013903.1"/>
    </source>
</evidence>
<evidence type="ECO:0000256" key="6">
    <source>
        <dbReference type="SAM" id="MobiDB-lite"/>
    </source>
</evidence>
<dbReference type="PANTHER" id="PTHR46727:SF1">
    <property type="entry name" value="E3 SUMO-PROTEIN LIGASE CBX4"/>
    <property type="match status" value="1"/>
</dbReference>
<dbReference type="Proteomes" id="UP000694388">
    <property type="component" value="Unplaced"/>
</dbReference>
<dbReference type="GO" id="GO:0000122">
    <property type="term" value="P:negative regulation of transcription by RNA polymerase II"/>
    <property type="evidence" value="ECO:0007669"/>
    <property type="project" value="TreeGrafter"/>
</dbReference>
<accession>A0A8C4QDW3</accession>
<dbReference type="GO" id="GO:0035102">
    <property type="term" value="C:PRC1 complex"/>
    <property type="evidence" value="ECO:0007669"/>
    <property type="project" value="TreeGrafter"/>
</dbReference>
<dbReference type="Pfam" id="PF00385">
    <property type="entry name" value="Chromo"/>
    <property type="match status" value="1"/>
</dbReference>
<reference evidence="8" key="1">
    <citation type="submission" date="2025-08" db="UniProtKB">
        <authorList>
            <consortium name="Ensembl"/>
        </authorList>
    </citation>
    <scope>IDENTIFICATION</scope>
</reference>
<keyword evidence="5" id="KW-0539">Nucleus</keyword>
<evidence type="ECO:0000256" key="2">
    <source>
        <dbReference type="ARBA" id="ARBA00022491"/>
    </source>
</evidence>
<dbReference type="Ensembl" id="ENSEBUT00000014479.1">
    <property type="protein sequence ID" value="ENSEBUP00000013903.1"/>
    <property type="gene ID" value="ENSEBUG00000008773.1"/>
</dbReference>
<dbReference type="InterPro" id="IPR043531">
    <property type="entry name" value="CBX4"/>
</dbReference>
<dbReference type="GO" id="GO:0016925">
    <property type="term" value="P:protein sumoylation"/>
    <property type="evidence" value="ECO:0007669"/>
    <property type="project" value="TreeGrafter"/>
</dbReference>
<dbReference type="PROSITE" id="PS50013">
    <property type="entry name" value="CHROMO_2"/>
    <property type="match status" value="1"/>
</dbReference>
<dbReference type="FunFam" id="2.40.50.40:FF:000006">
    <property type="entry name" value="Chromobox protein homolog 7"/>
    <property type="match status" value="1"/>
</dbReference>
<evidence type="ECO:0000259" key="7">
    <source>
        <dbReference type="PROSITE" id="PS50013"/>
    </source>
</evidence>
<evidence type="ECO:0000313" key="9">
    <source>
        <dbReference type="Proteomes" id="UP000694388"/>
    </source>
</evidence>
<evidence type="ECO:0000256" key="1">
    <source>
        <dbReference type="ARBA" id="ARBA00004123"/>
    </source>
</evidence>
<sequence length="305" mass="34378">MELSAVGERVFAVESIQKRRIRKGRVQYLVKWKGWTPKYNTWEPEENILDPRLVIAYEEREQRERNLGFRRRGPKARRLVLQLPAFPGASVSSESCNPLPLRTLPVSPGLLSDSEHDSVPEDECSERASAELEANSPEPLYTEGRNGGDEAATASRLDRDSYDVNAAARDGSSGCEVHVGSVHAELRRRRKERSVNGKTTRRAKRRVDWRRRWRRTDRGEGTMDLRGLRASVRIGTAVAEREGLPASQGVGATNPWQAESTWNPSDMLLHNVIVTDVTANLITVTFKESFTVEGFFKERENPPSG</sequence>
<dbReference type="Gene3D" id="2.40.50.40">
    <property type="match status" value="1"/>
</dbReference>
<dbReference type="SUPFAM" id="SSF54160">
    <property type="entry name" value="Chromo domain-like"/>
    <property type="match status" value="1"/>
</dbReference>
<dbReference type="PANTHER" id="PTHR46727">
    <property type="entry name" value="E3 SUMO-PROTEIN LIGASE CBX4"/>
    <property type="match status" value="1"/>
</dbReference>
<dbReference type="AlphaFoldDB" id="A0A8C4QDW3"/>
<dbReference type="GO" id="GO:0032183">
    <property type="term" value="F:SUMO binding"/>
    <property type="evidence" value="ECO:0007669"/>
    <property type="project" value="TreeGrafter"/>
</dbReference>
<keyword evidence="4" id="KW-0804">Transcription</keyword>
<feature type="compositionally biased region" description="Basic and acidic residues" evidence="6">
    <location>
        <begin position="113"/>
        <end position="130"/>
    </location>
</feature>
<name>A0A8C4QDW3_EPTBU</name>
<evidence type="ECO:0000256" key="3">
    <source>
        <dbReference type="ARBA" id="ARBA00023015"/>
    </source>
</evidence>
<dbReference type="InterPro" id="IPR016197">
    <property type="entry name" value="Chromo-like_dom_sf"/>
</dbReference>
<dbReference type="InterPro" id="IPR023779">
    <property type="entry name" value="Chromodomain_CS"/>
</dbReference>
<dbReference type="GO" id="GO:0061665">
    <property type="term" value="F:SUMO ligase activity"/>
    <property type="evidence" value="ECO:0007669"/>
    <property type="project" value="TreeGrafter"/>
</dbReference>
<dbReference type="Pfam" id="PF17218">
    <property type="entry name" value="CBX7_C"/>
    <property type="match status" value="1"/>
</dbReference>
<keyword evidence="3" id="KW-0805">Transcription regulation</keyword>
<protein>
    <recommendedName>
        <fullName evidence="7">Chromo domain-containing protein</fullName>
    </recommendedName>
</protein>
<dbReference type="CDD" id="cd18627">
    <property type="entry name" value="CD_polycomb_like"/>
    <property type="match status" value="1"/>
</dbReference>
<keyword evidence="2" id="KW-0678">Repressor</keyword>
<dbReference type="SMART" id="SM00298">
    <property type="entry name" value="CHROMO"/>
    <property type="match status" value="1"/>
</dbReference>
<feature type="region of interest" description="Disordered" evidence="6">
    <location>
        <begin position="107"/>
        <end position="159"/>
    </location>
</feature>
<reference evidence="8" key="2">
    <citation type="submission" date="2025-09" db="UniProtKB">
        <authorList>
            <consortium name="Ensembl"/>
        </authorList>
    </citation>
    <scope>IDENTIFICATION</scope>
</reference>
<dbReference type="PRINTS" id="PR00504">
    <property type="entry name" value="CHROMODOMAIN"/>
</dbReference>
<dbReference type="InterPro" id="IPR033773">
    <property type="entry name" value="CBX7_C"/>
</dbReference>
<feature type="domain" description="Chromo" evidence="7">
    <location>
        <begin position="11"/>
        <end position="62"/>
    </location>
</feature>
<dbReference type="InterPro" id="IPR017984">
    <property type="entry name" value="Chromo_dom_subgr"/>
</dbReference>
<organism evidence="8 9">
    <name type="scientific">Eptatretus burgeri</name>
    <name type="common">Inshore hagfish</name>
    <dbReference type="NCBI Taxonomy" id="7764"/>
    <lineage>
        <taxon>Eukaryota</taxon>
        <taxon>Metazoa</taxon>
        <taxon>Chordata</taxon>
        <taxon>Craniata</taxon>
        <taxon>Vertebrata</taxon>
        <taxon>Cyclostomata</taxon>
        <taxon>Myxini</taxon>
        <taxon>Myxiniformes</taxon>
        <taxon>Myxinidae</taxon>
        <taxon>Eptatretinae</taxon>
        <taxon>Eptatretus</taxon>
    </lineage>
</organism>